<organism evidence="1 2">
    <name type="scientific">Phyllostomus discolor</name>
    <name type="common">pale spear-nosed bat</name>
    <dbReference type="NCBI Taxonomy" id="89673"/>
    <lineage>
        <taxon>Eukaryota</taxon>
        <taxon>Metazoa</taxon>
        <taxon>Chordata</taxon>
        <taxon>Craniata</taxon>
        <taxon>Vertebrata</taxon>
        <taxon>Euteleostomi</taxon>
        <taxon>Mammalia</taxon>
        <taxon>Eutheria</taxon>
        <taxon>Laurasiatheria</taxon>
        <taxon>Chiroptera</taxon>
        <taxon>Yangochiroptera</taxon>
        <taxon>Phyllostomidae</taxon>
        <taxon>Phyllostominae</taxon>
        <taxon>Phyllostomus</taxon>
    </lineage>
</organism>
<reference evidence="1 2" key="1">
    <citation type="journal article" date="2020" name="Nature">
        <title>Six reference-quality genomes reveal evolution of bat adaptations.</title>
        <authorList>
            <person name="Jebb D."/>
            <person name="Huang Z."/>
            <person name="Pippel M."/>
            <person name="Hughes G.M."/>
            <person name="Lavrichenko K."/>
            <person name="Devanna P."/>
            <person name="Winkler S."/>
            <person name="Jermiin L.S."/>
            <person name="Skirmuntt E.C."/>
            <person name="Katzourakis A."/>
            <person name="Burkitt-Gray L."/>
            <person name="Ray D.A."/>
            <person name="Sullivan K.A.M."/>
            <person name="Roscito J.G."/>
            <person name="Kirilenko B.M."/>
            <person name="Davalos L.M."/>
            <person name="Corthals A.P."/>
            <person name="Power M.L."/>
            <person name="Jones G."/>
            <person name="Ransome R.D."/>
            <person name="Dechmann D.K.N."/>
            <person name="Locatelli A.G."/>
            <person name="Puechmaille S.J."/>
            <person name="Fedrigo O."/>
            <person name="Jarvis E.D."/>
            <person name="Hiller M."/>
            <person name="Vernes S.C."/>
            <person name="Myers E.W."/>
            <person name="Teeling E.C."/>
        </authorList>
    </citation>
    <scope>NUCLEOTIDE SEQUENCE [LARGE SCALE GENOMIC DNA]</scope>
    <source>
        <strain evidence="1">Bat1K_MPI-CBG_1</strain>
    </source>
</reference>
<evidence type="ECO:0000313" key="1">
    <source>
        <dbReference type="EMBL" id="KAF6114748.1"/>
    </source>
</evidence>
<proteinExistence type="predicted"/>
<protein>
    <submittedName>
        <fullName evidence="1">Uncharacterized protein</fullName>
    </submittedName>
</protein>
<evidence type="ECO:0000313" key="2">
    <source>
        <dbReference type="Proteomes" id="UP000664940"/>
    </source>
</evidence>
<comment type="caution">
    <text evidence="1">The sequence shown here is derived from an EMBL/GenBank/DDBJ whole genome shotgun (WGS) entry which is preliminary data.</text>
</comment>
<dbReference type="Proteomes" id="UP000664940">
    <property type="component" value="Unassembled WGS sequence"/>
</dbReference>
<accession>A0A834APA7</accession>
<dbReference type="EMBL" id="JABVXQ010000004">
    <property type="protein sequence ID" value="KAF6114748.1"/>
    <property type="molecule type" value="Genomic_DNA"/>
</dbReference>
<sequence>MSICCQYALMLYHVSLQHIYSKTNHPVIKYNCSHLVAFMHLLHVDIGATKTDRKLNIHKCDRASSPSHVRRGHSGRSECATAKHLNSLLQNYLHSLARNTNIQIWFWIIILKTLSPLHQLNAS</sequence>
<dbReference type="AlphaFoldDB" id="A0A834APA7"/>
<name>A0A834APA7_9CHIR</name>
<gene>
    <name evidence="1" type="ORF">HJG60_010682</name>
</gene>